<evidence type="ECO:0000313" key="6">
    <source>
        <dbReference type="EMBL" id="PSW17628.1"/>
    </source>
</evidence>
<evidence type="ECO:0000256" key="3">
    <source>
        <dbReference type="ARBA" id="ARBA00023125"/>
    </source>
</evidence>
<dbReference type="InterPro" id="IPR005119">
    <property type="entry name" value="LysR_subst-bd"/>
</dbReference>
<dbReference type="RefSeq" id="WP_107272351.1">
    <property type="nucleotide sequence ID" value="NZ_PYMA01000014.1"/>
</dbReference>
<evidence type="ECO:0000256" key="4">
    <source>
        <dbReference type="ARBA" id="ARBA00023163"/>
    </source>
</evidence>
<dbReference type="EMBL" id="PYMA01000014">
    <property type="protein sequence ID" value="PSW17628.1"/>
    <property type="molecule type" value="Genomic_DNA"/>
</dbReference>
<dbReference type="Pfam" id="PF00126">
    <property type="entry name" value="HTH_1"/>
    <property type="match status" value="1"/>
</dbReference>
<dbReference type="GO" id="GO:0003700">
    <property type="term" value="F:DNA-binding transcription factor activity"/>
    <property type="evidence" value="ECO:0007669"/>
    <property type="project" value="InterPro"/>
</dbReference>
<dbReference type="InterPro" id="IPR036390">
    <property type="entry name" value="WH_DNA-bd_sf"/>
</dbReference>
<dbReference type="Gene3D" id="3.40.190.290">
    <property type="match status" value="1"/>
</dbReference>
<keyword evidence="4" id="KW-0804">Transcription</keyword>
<evidence type="ECO:0000256" key="1">
    <source>
        <dbReference type="ARBA" id="ARBA00009437"/>
    </source>
</evidence>
<dbReference type="Pfam" id="PF03466">
    <property type="entry name" value="LysR_substrate"/>
    <property type="match status" value="1"/>
</dbReference>
<dbReference type="AlphaFoldDB" id="A0A2T3NNS7"/>
<comment type="caution">
    <text evidence="6">The sequence shown here is derived from an EMBL/GenBank/DDBJ whole genome shotgun (WGS) entry which is preliminary data.</text>
</comment>
<keyword evidence="7" id="KW-1185">Reference proteome</keyword>
<protein>
    <submittedName>
        <fullName evidence="6">LysR family transcriptional regulator</fullName>
    </submittedName>
</protein>
<evidence type="ECO:0000313" key="7">
    <source>
        <dbReference type="Proteomes" id="UP000241771"/>
    </source>
</evidence>
<dbReference type="PANTHER" id="PTHR30126">
    <property type="entry name" value="HTH-TYPE TRANSCRIPTIONAL REGULATOR"/>
    <property type="match status" value="1"/>
</dbReference>
<comment type="similarity">
    <text evidence="1">Belongs to the LysR transcriptional regulatory family.</text>
</comment>
<accession>A0A2T3NNS7</accession>
<dbReference type="InterPro" id="IPR036388">
    <property type="entry name" value="WH-like_DNA-bd_sf"/>
</dbReference>
<name>A0A2T3NNS7_9GAMM</name>
<dbReference type="PROSITE" id="PS50931">
    <property type="entry name" value="HTH_LYSR"/>
    <property type="match status" value="1"/>
</dbReference>
<evidence type="ECO:0000256" key="2">
    <source>
        <dbReference type="ARBA" id="ARBA00023015"/>
    </source>
</evidence>
<evidence type="ECO:0000259" key="5">
    <source>
        <dbReference type="PROSITE" id="PS50931"/>
    </source>
</evidence>
<gene>
    <name evidence="6" type="ORF">C9I98_19105</name>
</gene>
<dbReference type="SUPFAM" id="SSF53850">
    <property type="entry name" value="Periplasmic binding protein-like II"/>
    <property type="match status" value="1"/>
</dbReference>
<keyword evidence="3" id="KW-0238">DNA-binding</keyword>
<sequence length="296" mass="32947">MKISQIEMFLEASISHSISEAARKLGKSRTTVSSSISALEDGLGVELFKRSGNHVELTPIGEAIKNDCERILMIAGDISAKCQQHLGGFESVLRIARDDALPEAFWRKLVHKMSLEFPNTSVSVYVAPPPELDEMVEDSKVDVAFCLLPQADSLSKNHYLKLGQIRMMSVAHANHPLSQLSKVVSSDLERYTEFALSVYDDETGVKALSPASSNYIALPFYEHLRDAVLDGNGWSVVPSVLINPSLRSGSVKVLNHYQAMRWQPYGVIHSRNSQQGALTYWLSEQLERYLQKHSTT</sequence>
<dbReference type="Gene3D" id="1.10.10.10">
    <property type="entry name" value="Winged helix-like DNA-binding domain superfamily/Winged helix DNA-binding domain"/>
    <property type="match status" value="1"/>
</dbReference>
<dbReference type="GO" id="GO:0000976">
    <property type="term" value="F:transcription cis-regulatory region binding"/>
    <property type="evidence" value="ECO:0007669"/>
    <property type="project" value="TreeGrafter"/>
</dbReference>
<keyword evidence="2" id="KW-0805">Transcription regulation</keyword>
<organism evidence="6 7">
    <name type="scientific">Photobacterium sanctipauli</name>
    <dbReference type="NCBI Taxonomy" id="1342794"/>
    <lineage>
        <taxon>Bacteria</taxon>
        <taxon>Pseudomonadati</taxon>
        <taxon>Pseudomonadota</taxon>
        <taxon>Gammaproteobacteria</taxon>
        <taxon>Vibrionales</taxon>
        <taxon>Vibrionaceae</taxon>
        <taxon>Photobacterium</taxon>
    </lineage>
</organism>
<dbReference type="PRINTS" id="PR00039">
    <property type="entry name" value="HTHLYSR"/>
</dbReference>
<feature type="domain" description="HTH lysR-type" evidence="5">
    <location>
        <begin position="1"/>
        <end position="58"/>
    </location>
</feature>
<dbReference type="CDD" id="cd05466">
    <property type="entry name" value="PBP2_LTTR_substrate"/>
    <property type="match status" value="1"/>
</dbReference>
<reference evidence="6 7" key="1">
    <citation type="submission" date="2018-01" db="EMBL/GenBank/DDBJ databases">
        <title>Whole genome sequencing of Histamine producing bacteria.</title>
        <authorList>
            <person name="Butler K."/>
        </authorList>
    </citation>
    <scope>NUCLEOTIDE SEQUENCE [LARGE SCALE GENOMIC DNA]</scope>
    <source>
        <strain evidence="6 7">DSM 100436</strain>
    </source>
</reference>
<proteinExistence type="inferred from homology"/>
<dbReference type="PANTHER" id="PTHR30126:SF22">
    <property type="entry name" value="HTH-TYPE TRANSCRIPTIONAL REGULATOR YHAJ-RELATED"/>
    <property type="match status" value="1"/>
</dbReference>
<dbReference type="Proteomes" id="UP000241771">
    <property type="component" value="Unassembled WGS sequence"/>
</dbReference>
<dbReference type="SUPFAM" id="SSF46785">
    <property type="entry name" value="Winged helix' DNA-binding domain"/>
    <property type="match status" value="1"/>
</dbReference>
<dbReference type="InterPro" id="IPR000847">
    <property type="entry name" value="LysR_HTH_N"/>
</dbReference>